<dbReference type="EMBL" id="CAADFL010000154">
    <property type="protein sequence ID" value="VFK10776.1"/>
    <property type="molecule type" value="Genomic_DNA"/>
</dbReference>
<dbReference type="EMBL" id="CAADEZ010000137">
    <property type="protein sequence ID" value="VFJ54815.1"/>
    <property type="molecule type" value="Genomic_DNA"/>
</dbReference>
<feature type="transmembrane region" description="Helical" evidence="1">
    <location>
        <begin position="29"/>
        <end position="50"/>
    </location>
</feature>
<organism evidence="4">
    <name type="scientific">Candidatus Kentrum sp. FM</name>
    <dbReference type="NCBI Taxonomy" id="2126340"/>
    <lineage>
        <taxon>Bacteria</taxon>
        <taxon>Pseudomonadati</taxon>
        <taxon>Pseudomonadota</taxon>
        <taxon>Gammaproteobacteria</taxon>
        <taxon>Candidatus Kentrum</taxon>
    </lineage>
</organism>
<keyword evidence="1" id="KW-1133">Transmembrane helix</keyword>
<proteinExistence type="predicted"/>
<accession>A0A450W1L0</accession>
<reference evidence="4" key="1">
    <citation type="submission" date="2019-02" db="EMBL/GenBank/DDBJ databases">
        <authorList>
            <person name="Gruber-Vodicka R. H."/>
            <person name="Seah K. B. B."/>
        </authorList>
    </citation>
    <scope>NUCLEOTIDE SEQUENCE</scope>
    <source>
        <strain evidence="2">BECK_BZ163</strain>
        <strain evidence="4">BECK_BZ164</strain>
        <strain evidence="3">BECK_BZ165</strain>
    </source>
</reference>
<evidence type="ECO:0000313" key="4">
    <source>
        <dbReference type="EMBL" id="VFK10776.1"/>
    </source>
</evidence>
<dbReference type="AlphaFoldDB" id="A0A450W1L0"/>
<name>A0A450W1L0_9GAMM</name>
<evidence type="ECO:0000313" key="3">
    <source>
        <dbReference type="EMBL" id="VFJ55668.1"/>
    </source>
</evidence>
<keyword evidence="1" id="KW-0472">Membrane</keyword>
<evidence type="ECO:0000256" key="1">
    <source>
        <dbReference type="SAM" id="Phobius"/>
    </source>
</evidence>
<keyword evidence="1" id="KW-0812">Transmembrane</keyword>
<sequence length="108" mass="11550">MNLTAENLAAENTSGSHGLLKILKLENMLLWTSVGGAIGACIALGVILSGVVVGSIVSVVGTVTGGMFGALVAIWVNRKVNKNPKYALQEREELLRKLRKMADKHHQQ</sequence>
<evidence type="ECO:0000313" key="2">
    <source>
        <dbReference type="EMBL" id="VFJ54815.1"/>
    </source>
</evidence>
<dbReference type="EMBL" id="CAADFA010000162">
    <property type="protein sequence ID" value="VFJ55668.1"/>
    <property type="molecule type" value="Genomic_DNA"/>
</dbReference>
<protein>
    <submittedName>
        <fullName evidence="4">Uncharacterized protein</fullName>
    </submittedName>
</protein>
<gene>
    <name evidence="2" type="ORF">BECKFM1743A_GA0114220_101376</name>
    <name evidence="4" type="ORF">BECKFM1743B_GA0114221_101545</name>
    <name evidence="3" type="ORF">BECKFM1743C_GA0114222_101625</name>
</gene>
<feature type="transmembrane region" description="Helical" evidence="1">
    <location>
        <begin position="56"/>
        <end position="76"/>
    </location>
</feature>